<gene>
    <name evidence="1" type="ORF">TVAG_357830</name>
</gene>
<dbReference type="VEuPathDB" id="TrichDB:TVAG_357830"/>
<dbReference type="RefSeq" id="XP_001313506.1">
    <property type="nucleotide sequence ID" value="XM_001313505.1"/>
</dbReference>
<evidence type="ECO:0000313" key="1">
    <source>
        <dbReference type="EMBL" id="EAY00577.1"/>
    </source>
</evidence>
<keyword evidence="2" id="KW-1185">Reference proteome</keyword>
<organism evidence="1 2">
    <name type="scientific">Trichomonas vaginalis (strain ATCC PRA-98 / G3)</name>
    <dbReference type="NCBI Taxonomy" id="412133"/>
    <lineage>
        <taxon>Eukaryota</taxon>
        <taxon>Metamonada</taxon>
        <taxon>Parabasalia</taxon>
        <taxon>Trichomonadida</taxon>
        <taxon>Trichomonadidae</taxon>
        <taxon>Trichomonas</taxon>
    </lineage>
</organism>
<accession>A2F3D0</accession>
<name>A2F3D0_TRIV3</name>
<proteinExistence type="predicted"/>
<protein>
    <submittedName>
        <fullName evidence="1">Uncharacterized protein</fullName>
    </submittedName>
</protein>
<dbReference type="Proteomes" id="UP000001542">
    <property type="component" value="Unassembled WGS sequence"/>
</dbReference>
<dbReference type="VEuPathDB" id="TrichDB:TVAGG3_0161300"/>
<dbReference type="KEGG" id="tva:4758399"/>
<dbReference type="InParanoid" id="A2F3D0"/>
<sequence>MDDCKYENITIDPSDKSTYGIVEIDHYEFQYKRNTLSNLKDDNNTVRGVIFPKSLNLDNEPLIRYLVQVKTKNVSKDAKSSELLEDAIKPKNIERFNKQLLEDILKNYYIQLGEFLQYLKVIKEETEIAQELANVLKNLISADIKNGSFNLDNYFGYLNDLIPSNNQNNTNSAETAKKDADSWNVHDFVFQAFRDNAKQQCEEFLTIDYELTWENRPPQFKDFKWMKAFIKLINNDKCWNEFSKRIFEINSIERPNSKQTIGQNVNYHLAQ</sequence>
<evidence type="ECO:0000313" key="2">
    <source>
        <dbReference type="Proteomes" id="UP000001542"/>
    </source>
</evidence>
<dbReference type="AlphaFoldDB" id="A2F3D0"/>
<dbReference type="EMBL" id="DS113596">
    <property type="protein sequence ID" value="EAY00577.1"/>
    <property type="molecule type" value="Genomic_DNA"/>
</dbReference>
<reference evidence="1" key="1">
    <citation type="submission" date="2006-10" db="EMBL/GenBank/DDBJ databases">
        <authorList>
            <person name="Amadeo P."/>
            <person name="Zhao Q."/>
            <person name="Wortman J."/>
            <person name="Fraser-Liggett C."/>
            <person name="Carlton J."/>
        </authorList>
    </citation>
    <scope>NUCLEOTIDE SEQUENCE</scope>
    <source>
        <strain evidence="1">G3</strain>
    </source>
</reference>
<reference evidence="1" key="2">
    <citation type="journal article" date="2007" name="Science">
        <title>Draft genome sequence of the sexually transmitted pathogen Trichomonas vaginalis.</title>
        <authorList>
            <person name="Carlton J.M."/>
            <person name="Hirt R.P."/>
            <person name="Silva J.C."/>
            <person name="Delcher A.L."/>
            <person name="Schatz M."/>
            <person name="Zhao Q."/>
            <person name="Wortman J.R."/>
            <person name="Bidwell S.L."/>
            <person name="Alsmark U.C.M."/>
            <person name="Besteiro S."/>
            <person name="Sicheritz-Ponten T."/>
            <person name="Noel C.J."/>
            <person name="Dacks J.B."/>
            <person name="Foster P.G."/>
            <person name="Simillion C."/>
            <person name="Van de Peer Y."/>
            <person name="Miranda-Saavedra D."/>
            <person name="Barton G.J."/>
            <person name="Westrop G.D."/>
            <person name="Mueller S."/>
            <person name="Dessi D."/>
            <person name="Fiori P.L."/>
            <person name="Ren Q."/>
            <person name="Paulsen I."/>
            <person name="Zhang H."/>
            <person name="Bastida-Corcuera F.D."/>
            <person name="Simoes-Barbosa A."/>
            <person name="Brown M.T."/>
            <person name="Hayes R.D."/>
            <person name="Mukherjee M."/>
            <person name="Okumura C.Y."/>
            <person name="Schneider R."/>
            <person name="Smith A.J."/>
            <person name="Vanacova S."/>
            <person name="Villalvazo M."/>
            <person name="Haas B.J."/>
            <person name="Pertea M."/>
            <person name="Feldblyum T.V."/>
            <person name="Utterback T.R."/>
            <person name="Shu C.L."/>
            <person name="Osoegawa K."/>
            <person name="de Jong P.J."/>
            <person name="Hrdy I."/>
            <person name="Horvathova L."/>
            <person name="Zubacova Z."/>
            <person name="Dolezal P."/>
            <person name="Malik S.B."/>
            <person name="Logsdon J.M. Jr."/>
            <person name="Henze K."/>
            <person name="Gupta A."/>
            <person name="Wang C.C."/>
            <person name="Dunne R.L."/>
            <person name="Upcroft J.A."/>
            <person name="Upcroft P."/>
            <person name="White O."/>
            <person name="Salzberg S.L."/>
            <person name="Tang P."/>
            <person name="Chiu C.-H."/>
            <person name="Lee Y.-S."/>
            <person name="Embley T.M."/>
            <person name="Coombs G.H."/>
            <person name="Mottram J.C."/>
            <person name="Tachezy J."/>
            <person name="Fraser-Liggett C.M."/>
            <person name="Johnson P.J."/>
        </authorList>
    </citation>
    <scope>NUCLEOTIDE SEQUENCE [LARGE SCALE GENOMIC DNA]</scope>
    <source>
        <strain evidence="1">G3</strain>
    </source>
</reference>